<feature type="domain" description="F-box/LRR-repeat protein 15-like leucin rich repeat" evidence="1">
    <location>
        <begin position="398"/>
        <end position="519"/>
    </location>
</feature>
<dbReference type="InterPro" id="IPR001611">
    <property type="entry name" value="Leu-rich_rpt"/>
</dbReference>
<keyword evidence="3" id="KW-1185">Reference proteome</keyword>
<evidence type="ECO:0000313" key="2">
    <source>
        <dbReference type="EMBL" id="KAB1218769.1"/>
    </source>
</evidence>
<dbReference type="InterPro" id="IPR057207">
    <property type="entry name" value="FBXL15_LRR"/>
</dbReference>
<dbReference type="Pfam" id="PF25372">
    <property type="entry name" value="DUF7885"/>
    <property type="match status" value="1"/>
</dbReference>
<dbReference type="InterPro" id="IPR006553">
    <property type="entry name" value="Leu-rich_rpt_Cys-con_subtyp"/>
</dbReference>
<organism evidence="2 3">
    <name type="scientific">Morella rubra</name>
    <name type="common">Chinese bayberry</name>
    <dbReference type="NCBI Taxonomy" id="262757"/>
    <lineage>
        <taxon>Eukaryota</taxon>
        <taxon>Viridiplantae</taxon>
        <taxon>Streptophyta</taxon>
        <taxon>Embryophyta</taxon>
        <taxon>Tracheophyta</taxon>
        <taxon>Spermatophyta</taxon>
        <taxon>Magnoliopsida</taxon>
        <taxon>eudicotyledons</taxon>
        <taxon>Gunneridae</taxon>
        <taxon>Pentapetalae</taxon>
        <taxon>rosids</taxon>
        <taxon>fabids</taxon>
        <taxon>Fagales</taxon>
        <taxon>Myricaceae</taxon>
        <taxon>Morella</taxon>
    </lineage>
</organism>
<dbReference type="InterPro" id="IPR032675">
    <property type="entry name" value="LRR_dom_sf"/>
</dbReference>
<dbReference type="GO" id="GO:0019005">
    <property type="term" value="C:SCF ubiquitin ligase complex"/>
    <property type="evidence" value="ECO:0007669"/>
    <property type="project" value="TreeGrafter"/>
</dbReference>
<dbReference type="OrthoDB" id="6066220at2759"/>
<evidence type="ECO:0000259" key="1">
    <source>
        <dbReference type="Pfam" id="PF25372"/>
    </source>
</evidence>
<name>A0A6A1W0J7_9ROSI</name>
<dbReference type="Proteomes" id="UP000516437">
    <property type="component" value="Chromosome 3"/>
</dbReference>
<dbReference type="AlphaFoldDB" id="A0A6A1W0J7"/>
<reference evidence="2 3" key="1">
    <citation type="journal article" date="2019" name="Plant Biotechnol. J.">
        <title>The red bayberry genome and genetic basis of sex determination.</title>
        <authorList>
            <person name="Jia H.M."/>
            <person name="Jia H.J."/>
            <person name="Cai Q.L."/>
            <person name="Wang Y."/>
            <person name="Zhao H.B."/>
            <person name="Yang W.F."/>
            <person name="Wang G.Y."/>
            <person name="Li Y.H."/>
            <person name="Zhan D.L."/>
            <person name="Shen Y.T."/>
            <person name="Niu Q.F."/>
            <person name="Chang L."/>
            <person name="Qiu J."/>
            <person name="Zhao L."/>
            <person name="Xie H.B."/>
            <person name="Fu W.Y."/>
            <person name="Jin J."/>
            <person name="Li X.W."/>
            <person name="Jiao Y."/>
            <person name="Zhou C.C."/>
            <person name="Tu T."/>
            <person name="Chai C.Y."/>
            <person name="Gao J.L."/>
            <person name="Fan L.J."/>
            <person name="van de Weg E."/>
            <person name="Wang J.Y."/>
            <person name="Gao Z.S."/>
        </authorList>
    </citation>
    <scope>NUCLEOTIDE SEQUENCE [LARGE SCALE GENOMIC DNA]</scope>
    <source>
        <tissue evidence="2">Leaves</tissue>
    </source>
</reference>
<accession>A0A6A1W0J7</accession>
<dbReference type="SMART" id="SM00367">
    <property type="entry name" value="LRR_CC"/>
    <property type="match status" value="9"/>
</dbReference>
<proteinExistence type="predicted"/>
<comment type="caution">
    <text evidence="2">The sequence shown here is derived from an EMBL/GenBank/DDBJ whole genome shotgun (WGS) entry which is preliminary data.</text>
</comment>
<dbReference type="EMBL" id="RXIC02000021">
    <property type="protein sequence ID" value="KAB1218769.1"/>
    <property type="molecule type" value="Genomic_DNA"/>
</dbReference>
<dbReference type="GO" id="GO:0031146">
    <property type="term" value="P:SCF-dependent proteasomal ubiquitin-dependent protein catabolic process"/>
    <property type="evidence" value="ECO:0007669"/>
    <property type="project" value="TreeGrafter"/>
</dbReference>
<dbReference type="Pfam" id="PF13516">
    <property type="entry name" value="LRR_6"/>
    <property type="match status" value="1"/>
</dbReference>
<dbReference type="SUPFAM" id="SSF52047">
    <property type="entry name" value="RNI-like"/>
    <property type="match status" value="2"/>
</dbReference>
<dbReference type="PANTHER" id="PTHR13318:SF106">
    <property type="entry name" value="F-BOX_LRR-REPEAT PROTEIN 2"/>
    <property type="match status" value="1"/>
</dbReference>
<sequence>MSEITLGHLPEECWELIFGLIDHHRHFELLSSVCRQFLAISDRLRVSLTVSDRTIPFLPRLLRRFQHLKKIELGEFRGDLEGLLYQIAKSGLDIEALNLSNQKNLPLGGLRELGLNLKNLRTLNCSKIGFLQDLHLVVMATSFPNLEELDISYPEDNFSYPSGGLAEAESFKGAVTDLGVYAMSLRLKNLIKINLSGNHFITDQSLISLSSNCGLLREITVRDCACITQNAIGFAIRHNPELRSISIDEIGLPSIEVGFIESFLYANSLREIDLSNSFVPDGLLRSIAEASLSLNKLTLARCQGFTFSGMSVLMNKYQCLSLLNLEGVSFLTDQNILELSSFFSKITSINFSLCSKLTNSTLFTIIKKCHLLKEVNMERTNLGEEHITAEFVVNPRVKSLNLAQNGKLDDESIKKLVAVCPNLQLLNLSLCLKITGESISEIFKRCDEIKHLEINHCSGIKEFVIDSELCKLEELNAEGSGIKDDALSVVGKRSCRLLHLDLAGCLNVTAKGVKEVVEKCRGLREINLQRCDSVNVDIVARMVFSRPSLRKIIPPCGFVPTKAKGTSSCVMAILFVMASILKNMETQFICE</sequence>
<gene>
    <name evidence="2" type="ORF">CJ030_MR3G026649</name>
</gene>
<evidence type="ECO:0000313" key="3">
    <source>
        <dbReference type="Proteomes" id="UP000516437"/>
    </source>
</evidence>
<dbReference type="Gene3D" id="3.80.10.10">
    <property type="entry name" value="Ribonuclease Inhibitor"/>
    <property type="match status" value="5"/>
</dbReference>
<protein>
    <submittedName>
        <fullName evidence="2">F-box/LRR-repeat protein 2</fullName>
    </submittedName>
</protein>
<dbReference type="PANTHER" id="PTHR13318">
    <property type="entry name" value="PARTNER OF PAIRED, ISOFORM B-RELATED"/>
    <property type="match status" value="1"/>
</dbReference>